<evidence type="ECO:0000313" key="5">
    <source>
        <dbReference type="EMBL" id="MBE1583005.1"/>
    </source>
</evidence>
<feature type="domain" description="Sulfatase N-terminal" evidence="4">
    <location>
        <begin position="5"/>
        <end position="347"/>
    </location>
</feature>
<dbReference type="SUPFAM" id="SSF53649">
    <property type="entry name" value="Alkaline phosphatase-like"/>
    <property type="match status" value="1"/>
</dbReference>
<gene>
    <name evidence="5" type="ORF">H4W80_001263</name>
</gene>
<keyword evidence="2" id="KW-0378">Hydrolase</keyword>
<reference evidence="5 6" key="1">
    <citation type="submission" date="2020-10" db="EMBL/GenBank/DDBJ databases">
        <title>Sequencing the genomes of 1000 actinobacteria strains.</title>
        <authorList>
            <person name="Klenk H.-P."/>
        </authorList>
    </citation>
    <scope>NUCLEOTIDE SEQUENCE [LARGE SCALE GENOMIC DNA]</scope>
    <source>
        <strain evidence="5 6">DSM 43173</strain>
    </source>
</reference>
<comment type="caution">
    <text evidence="5">The sequence shown here is derived from an EMBL/GenBank/DDBJ whole genome shotgun (WGS) entry which is preliminary data.</text>
</comment>
<dbReference type="EMBL" id="JADBEK010000001">
    <property type="protein sequence ID" value="MBE1583005.1"/>
    <property type="molecule type" value="Genomic_DNA"/>
</dbReference>
<evidence type="ECO:0000259" key="4">
    <source>
        <dbReference type="Pfam" id="PF00884"/>
    </source>
</evidence>
<dbReference type="InterPro" id="IPR017850">
    <property type="entry name" value="Alkaline_phosphatase_core_sf"/>
</dbReference>
<dbReference type="InterPro" id="IPR000917">
    <property type="entry name" value="Sulfatase_N"/>
</dbReference>
<dbReference type="Proteomes" id="UP000633509">
    <property type="component" value="Unassembled WGS sequence"/>
</dbReference>
<evidence type="ECO:0000313" key="6">
    <source>
        <dbReference type="Proteomes" id="UP000633509"/>
    </source>
</evidence>
<dbReference type="Pfam" id="PF00884">
    <property type="entry name" value="Sulfatase"/>
    <property type="match status" value="1"/>
</dbReference>
<evidence type="ECO:0000256" key="2">
    <source>
        <dbReference type="ARBA" id="ARBA00022801"/>
    </source>
</evidence>
<name>A0ABR9LRJ8_9ACTN</name>
<dbReference type="RefSeq" id="WP_192784178.1">
    <property type="nucleotide sequence ID" value="NZ_JADBEK010000001.1"/>
</dbReference>
<protein>
    <submittedName>
        <fullName evidence="5">Arylsulfatase A-like enzyme</fullName>
    </submittedName>
</protein>
<evidence type="ECO:0000256" key="3">
    <source>
        <dbReference type="SAM" id="MobiDB-lite"/>
    </source>
</evidence>
<feature type="region of interest" description="Disordered" evidence="3">
    <location>
        <begin position="473"/>
        <end position="499"/>
    </location>
</feature>
<evidence type="ECO:0000256" key="1">
    <source>
        <dbReference type="ARBA" id="ARBA00022723"/>
    </source>
</evidence>
<proteinExistence type="predicted"/>
<organism evidence="5 6">
    <name type="scientific">Nonomuraea angiospora</name>
    <dbReference type="NCBI Taxonomy" id="46172"/>
    <lineage>
        <taxon>Bacteria</taxon>
        <taxon>Bacillati</taxon>
        <taxon>Actinomycetota</taxon>
        <taxon>Actinomycetes</taxon>
        <taxon>Streptosporangiales</taxon>
        <taxon>Streptosporangiaceae</taxon>
        <taxon>Nonomuraea</taxon>
    </lineage>
</organism>
<sequence length="499" mass="55001">MTYRPNFLVVVADQLRADAVGAFGNPSARTPNLDRLAATGTAFTNAYAQHPVCSPSRASFLSGWYPHTAGHRTFGTPLRADEPNFLRTLKENGYHVAWAGDRGDTFGPGATELSVHEHGFGTRPTSGRWAGGARAATELPRMRSDVDPDLWDRLYYHGRVVDDGDIDFDEAAVRTAEEWLAEPPDEPWVLFAPLVAPHCPFRAPEPWFSLHDRDSVGDPVPGSGPEPAYLQGIRDYYGTDRATPEVWRELRATYQGMVSRLDAHVGRLLDGVDRAGAAERTVTVFFSDHGEYLGDFGVVEKWPSALHSCITRDPVIISGGGLPAHGTVDAMVELIDVFPTVLDLAGVQPGHHHFGRSLLPVLRDPAAGHREYAFSEGGFLAEEEPKFERSGFPYDRKTALQHERPMTVGKAAAVRDGRWTYVWRLYEPAELYDRSADPHEAHNLAGRPDLADVEARLSGVLLRWLVETADTLPEQSDTRMPDVDLPTPGTRSRKAGSAR</sequence>
<dbReference type="CDD" id="cd16150">
    <property type="entry name" value="sulfatase_like"/>
    <property type="match status" value="1"/>
</dbReference>
<dbReference type="PANTHER" id="PTHR45953:SF1">
    <property type="entry name" value="IDURONATE 2-SULFATASE"/>
    <property type="match status" value="1"/>
</dbReference>
<dbReference type="Gene3D" id="3.40.720.10">
    <property type="entry name" value="Alkaline Phosphatase, subunit A"/>
    <property type="match status" value="1"/>
</dbReference>
<keyword evidence="1" id="KW-0479">Metal-binding</keyword>
<keyword evidence="6" id="KW-1185">Reference proteome</keyword>
<dbReference type="PANTHER" id="PTHR45953">
    <property type="entry name" value="IDURONATE 2-SULFATASE"/>
    <property type="match status" value="1"/>
</dbReference>
<accession>A0ABR9LRJ8</accession>